<evidence type="ECO:0000256" key="13">
    <source>
        <dbReference type="ARBA" id="ARBA00034808"/>
    </source>
</evidence>
<dbReference type="GO" id="GO:0006281">
    <property type="term" value="P:DNA repair"/>
    <property type="evidence" value="ECO:0007669"/>
    <property type="project" value="UniProtKB-UniRule"/>
</dbReference>
<dbReference type="SMART" id="SM00490">
    <property type="entry name" value="HELICc"/>
    <property type="match status" value="1"/>
</dbReference>
<comment type="caution">
    <text evidence="18">The sequence shown here is derived from an EMBL/GenBank/DDBJ whole genome shotgun (WGS) entry which is preliminary data.</text>
</comment>
<gene>
    <name evidence="18" type="primary">recG</name>
    <name evidence="18" type="ORF">DYBT9275_03442</name>
</gene>
<keyword evidence="8" id="KW-0238">DNA-binding</keyword>
<evidence type="ECO:0000256" key="6">
    <source>
        <dbReference type="ARBA" id="ARBA00022806"/>
    </source>
</evidence>
<feature type="domain" description="Helicase ATP-binding" evidence="16">
    <location>
        <begin position="294"/>
        <end position="457"/>
    </location>
</feature>
<dbReference type="InterPro" id="IPR014001">
    <property type="entry name" value="Helicase_ATP-bd"/>
</dbReference>
<dbReference type="CDD" id="cd04488">
    <property type="entry name" value="RecG_wedge_OBF"/>
    <property type="match status" value="1"/>
</dbReference>
<dbReference type="GO" id="GO:0006310">
    <property type="term" value="P:DNA recombination"/>
    <property type="evidence" value="ECO:0007669"/>
    <property type="project" value="UniProtKB-UniRule"/>
</dbReference>
<feature type="domain" description="Helicase C-terminal" evidence="17">
    <location>
        <begin position="483"/>
        <end position="641"/>
    </location>
</feature>
<dbReference type="InterPro" id="IPR027417">
    <property type="entry name" value="P-loop_NTPase"/>
</dbReference>
<dbReference type="GO" id="GO:0003677">
    <property type="term" value="F:DNA binding"/>
    <property type="evidence" value="ECO:0007669"/>
    <property type="project" value="UniProtKB-KW"/>
</dbReference>
<dbReference type="Pfam" id="PF17191">
    <property type="entry name" value="RecG_wedge"/>
    <property type="match status" value="1"/>
</dbReference>
<name>A0A916JDD7_9BACT</name>
<dbReference type="SUPFAM" id="SSF50249">
    <property type="entry name" value="Nucleic acid-binding proteins"/>
    <property type="match status" value="1"/>
</dbReference>
<comment type="similarity">
    <text evidence="1 15">Belongs to the helicase family. RecG subfamily.</text>
</comment>
<dbReference type="Pfam" id="PF00270">
    <property type="entry name" value="DEAD"/>
    <property type="match status" value="1"/>
</dbReference>
<evidence type="ECO:0000256" key="12">
    <source>
        <dbReference type="ARBA" id="ARBA00034617"/>
    </source>
</evidence>
<evidence type="ECO:0000256" key="2">
    <source>
        <dbReference type="ARBA" id="ARBA00017846"/>
    </source>
</evidence>
<evidence type="ECO:0000256" key="4">
    <source>
        <dbReference type="ARBA" id="ARBA00022763"/>
    </source>
</evidence>
<evidence type="ECO:0000256" key="5">
    <source>
        <dbReference type="ARBA" id="ARBA00022801"/>
    </source>
</evidence>
<evidence type="ECO:0000313" key="18">
    <source>
        <dbReference type="EMBL" id="CAG5004767.1"/>
    </source>
</evidence>
<evidence type="ECO:0000313" key="19">
    <source>
        <dbReference type="Proteomes" id="UP000680038"/>
    </source>
</evidence>
<dbReference type="InterPro" id="IPR012340">
    <property type="entry name" value="NA-bd_OB-fold"/>
</dbReference>
<dbReference type="InterPro" id="IPR011545">
    <property type="entry name" value="DEAD/DEAH_box_helicase_dom"/>
</dbReference>
<dbReference type="GO" id="GO:0016787">
    <property type="term" value="F:hydrolase activity"/>
    <property type="evidence" value="ECO:0007669"/>
    <property type="project" value="UniProtKB-KW"/>
</dbReference>
<evidence type="ECO:0000256" key="11">
    <source>
        <dbReference type="ARBA" id="ARBA00023235"/>
    </source>
</evidence>
<evidence type="ECO:0000259" key="17">
    <source>
        <dbReference type="PROSITE" id="PS51194"/>
    </source>
</evidence>
<dbReference type="AlphaFoldDB" id="A0A916JDD7"/>
<keyword evidence="9 15" id="KW-0233">DNA recombination</keyword>
<dbReference type="Proteomes" id="UP000680038">
    <property type="component" value="Unassembled WGS sequence"/>
</dbReference>
<dbReference type="InterPro" id="IPR047112">
    <property type="entry name" value="RecG/Mfd"/>
</dbReference>
<dbReference type="Gene3D" id="2.40.50.140">
    <property type="entry name" value="Nucleic acid-binding proteins"/>
    <property type="match status" value="1"/>
</dbReference>
<dbReference type="InterPro" id="IPR004609">
    <property type="entry name" value="ATP-dep_DNA_helicase_RecG"/>
</dbReference>
<dbReference type="PROSITE" id="PS51194">
    <property type="entry name" value="HELICASE_CTER"/>
    <property type="match status" value="1"/>
</dbReference>
<dbReference type="PROSITE" id="PS51192">
    <property type="entry name" value="HELICASE_ATP_BIND_1"/>
    <property type="match status" value="1"/>
</dbReference>
<evidence type="ECO:0000256" key="15">
    <source>
        <dbReference type="RuleBase" id="RU363016"/>
    </source>
</evidence>
<comment type="catalytic activity">
    <reaction evidence="12 15">
        <text>Couples ATP hydrolysis with the unwinding of duplex DNA by translocating in the 3'-5' direction.</text>
        <dbReference type="EC" id="5.6.2.4"/>
    </reaction>
</comment>
<keyword evidence="10 15" id="KW-0234">DNA repair</keyword>
<proteinExistence type="inferred from homology"/>
<dbReference type="SUPFAM" id="SSF52540">
    <property type="entry name" value="P-loop containing nucleoside triphosphate hydrolases"/>
    <property type="match status" value="2"/>
</dbReference>
<protein>
    <recommendedName>
        <fullName evidence="2 15">ATP-dependent DNA helicase RecG</fullName>
        <ecNumber evidence="13 15">5.6.2.4</ecNumber>
    </recommendedName>
</protein>
<accession>A0A916JDD7</accession>
<dbReference type="Gene3D" id="3.40.50.300">
    <property type="entry name" value="P-loop containing nucleotide triphosphate hydrolases"/>
    <property type="match status" value="2"/>
</dbReference>
<dbReference type="InterPro" id="IPR033454">
    <property type="entry name" value="RecG_wedge"/>
</dbReference>
<keyword evidence="7 15" id="KW-0067">ATP-binding</keyword>
<dbReference type="NCBIfam" id="NF008168">
    <property type="entry name" value="PRK10917.2-2"/>
    <property type="match status" value="1"/>
</dbReference>
<dbReference type="SMART" id="SM00487">
    <property type="entry name" value="DEXDc"/>
    <property type="match status" value="1"/>
</dbReference>
<organism evidence="18 19">
    <name type="scientific">Dyadobacter helix</name>
    <dbReference type="NCBI Taxonomy" id="2822344"/>
    <lineage>
        <taxon>Bacteria</taxon>
        <taxon>Pseudomonadati</taxon>
        <taxon>Bacteroidota</taxon>
        <taxon>Cytophagia</taxon>
        <taxon>Cytophagales</taxon>
        <taxon>Spirosomataceae</taxon>
        <taxon>Dyadobacter</taxon>
    </lineage>
</organism>
<dbReference type="PANTHER" id="PTHR47964:SF1">
    <property type="entry name" value="ATP-DEPENDENT DNA HELICASE HOMOLOG RECG, CHLOROPLASTIC"/>
    <property type="match status" value="1"/>
</dbReference>
<dbReference type="EMBL" id="CAJRAF010000002">
    <property type="protein sequence ID" value="CAG5004767.1"/>
    <property type="molecule type" value="Genomic_DNA"/>
</dbReference>
<evidence type="ECO:0000256" key="7">
    <source>
        <dbReference type="ARBA" id="ARBA00022840"/>
    </source>
</evidence>
<dbReference type="InterPro" id="IPR045562">
    <property type="entry name" value="RecG_dom3_C"/>
</dbReference>
<dbReference type="NCBIfam" id="TIGR00643">
    <property type="entry name" value="recG"/>
    <property type="match status" value="1"/>
</dbReference>
<keyword evidence="4 15" id="KW-0227">DNA damage</keyword>
<keyword evidence="19" id="KW-1185">Reference proteome</keyword>
<keyword evidence="11" id="KW-0413">Isomerase</keyword>
<dbReference type="EC" id="5.6.2.4" evidence="13 15"/>
<dbReference type="CDD" id="cd17992">
    <property type="entry name" value="DEXHc_RecG"/>
    <property type="match status" value="1"/>
</dbReference>
<dbReference type="Pfam" id="PF19833">
    <property type="entry name" value="RecG_dom3_C"/>
    <property type="match status" value="1"/>
</dbReference>
<dbReference type="GO" id="GO:0005524">
    <property type="term" value="F:ATP binding"/>
    <property type="evidence" value="ECO:0007669"/>
    <property type="project" value="UniProtKB-KW"/>
</dbReference>
<keyword evidence="5 15" id="KW-0378">Hydrolase</keyword>
<sequence>MAPYLRSLNPSISLIFFDTKIEFLKGVGPQKAALLNQELSIFTFADLLQHYPFRHEDRTTFHRISGLNEELAAAQIKGRLREWTIVGEGGKKRLVAYFTDGTGILELVWFQSISWFEKNLRPNSEYIVYGKPVFFGGRWSITHPEIDLLTNENEAGGYWQPIYPLTEKLRRKFIDSKALGKMIRSLLEIARPQIRETLPANLVQKYRLISKMDALWHFHIPQNAAWLHQAQRRLKFEELFYNQFRLIKNKLLHKTEFPGMVFGKTALVKEFYDNHLPFQLTGAQARVLREIHADLKTGRQMNRLLQGDVGSGKTIVAFITMLFALDNDAQACLMAPTEILADQHFQGLKKFAELLGINIGKLTGSTKKREREGIHEQLRNGDMQIIVGTHALIEDVVQFNNLGLCIIDEQHRFGVAQRAKLWAKNPRISPHMLVMTATPIPRTLAMTLYGDLDISAIDELPAGRKPIKTLHRYDAHRASVFGFLKEEIAKGRQIYMVYPLIEESEKMDLKDLMDGFESVSRSFPGVPLSILHGKMKAQDKDYEMGRFVRNETKIMVATTVIEVGVNVPNASVMVIENAERFGLSQLHQLRGRVGRGAEQSYCILMTSFKISKDTRLRIETMCRTNDGFEISEVDLQLRGPGDLSGTQQSGLTDLLVANLAQDTEILKAARSSAEEILDTDPNLLQPVNAPIRSHLENLRKEETNWSRIS</sequence>
<evidence type="ECO:0000256" key="10">
    <source>
        <dbReference type="ARBA" id="ARBA00023204"/>
    </source>
</evidence>
<evidence type="ECO:0000259" key="16">
    <source>
        <dbReference type="PROSITE" id="PS51192"/>
    </source>
</evidence>
<comment type="function">
    <text evidence="15">Plays a critical role in recombination and DNA repair. Helps process Holliday junction intermediates to mature products by catalyzing branch migration. Has replication fork regression activity, unwinds stalled or blocked replication forks to make a HJ that can be resolved. Has a DNA unwinding activity characteristic of a DNA helicase with 3'-5' polarity.</text>
</comment>
<keyword evidence="3 15" id="KW-0547">Nucleotide-binding</keyword>
<evidence type="ECO:0000256" key="14">
    <source>
        <dbReference type="ARBA" id="ARBA00048988"/>
    </source>
</evidence>
<dbReference type="NCBIfam" id="NF008165">
    <property type="entry name" value="PRK10917.1-3"/>
    <property type="match status" value="1"/>
</dbReference>
<evidence type="ECO:0000256" key="9">
    <source>
        <dbReference type="ARBA" id="ARBA00023172"/>
    </source>
</evidence>
<evidence type="ECO:0000256" key="1">
    <source>
        <dbReference type="ARBA" id="ARBA00007504"/>
    </source>
</evidence>
<comment type="catalytic activity">
    <reaction evidence="14 15">
        <text>ATP + H2O = ADP + phosphate + H(+)</text>
        <dbReference type="Rhea" id="RHEA:13065"/>
        <dbReference type="ChEBI" id="CHEBI:15377"/>
        <dbReference type="ChEBI" id="CHEBI:15378"/>
        <dbReference type="ChEBI" id="CHEBI:30616"/>
        <dbReference type="ChEBI" id="CHEBI:43474"/>
        <dbReference type="ChEBI" id="CHEBI:456216"/>
        <dbReference type="EC" id="5.6.2.4"/>
    </reaction>
</comment>
<dbReference type="GO" id="GO:0043138">
    <property type="term" value="F:3'-5' DNA helicase activity"/>
    <property type="evidence" value="ECO:0007669"/>
    <property type="project" value="UniProtKB-EC"/>
</dbReference>
<dbReference type="Pfam" id="PF00271">
    <property type="entry name" value="Helicase_C"/>
    <property type="match status" value="1"/>
</dbReference>
<keyword evidence="6 15" id="KW-0347">Helicase</keyword>
<evidence type="ECO:0000256" key="8">
    <source>
        <dbReference type="ARBA" id="ARBA00023125"/>
    </source>
</evidence>
<dbReference type="PANTHER" id="PTHR47964">
    <property type="entry name" value="ATP-DEPENDENT DNA HELICASE HOMOLOG RECG, CHLOROPLASTIC"/>
    <property type="match status" value="1"/>
</dbReference>
<reference evidence="18" key="1">
    <citation type="submission" date="2021-04" db="EMBL/GenBank/DDBJ databases">
        <authorList>
            <person name="Rodrigo-Torres L."/>
            <person name="Arahal R. D."/>
            <person name="Lucena T."/>
        </authorList>
    </citation>
    <scope>NUCLEOTIDE SEQUENCE</scope>
    <source>
        <strain evidence="18">CECT 9275</strain>
    </source>
</reference>
<dbReference type="InterPro" id="IPR001650">
    <property type="entry name" value="Helicase_C-like"/>
</dbReference>
<evidence type="ECO:0000256" key="3">
    <source>
        <dbReference type="ARBA" id="ARBA00022741"/>
    </source>
</evidence>